<sequence length="245" mass="25249">MAKQTGMGDNLYVDGFDVSGDTQSLGRIAGGPAPLDLTGIDKSAFERKGGLRDGGIDWTAFWNPENAHLAVSTLPRADRVVSYFRGTALGSPAACMVAKQIGYDPTRNADGSLTAALQTQANQFGIQWGRQLTVGRETFTAAADTDGLNLGAAGAFGLQAFLHVLALDGDDVTVTLEGSSDDGAGDAYAAITGGAFTEATDVGAQRIATAANLAVEQWIRAAVTGTFTSVDLAVVVVVNETAVVF</sequence>
<gene>
    <name evidence="1" type="ORF">SAMN04488563_1662</name>
</gene>
<keyword evidence="2" id="KW-1185">Reference proteome</keyword>
<dbReference type="STRING" id="419479.SAMN04488563_1662"/>
<dbReference type="Proteomes" id="UP000182977">
    <property type="component" value="Chromosome I"/>
</dbReference>
<dbReference type="AlphaFoldDB" id="A0A1H2IEY0"/>
<dbReference type="OrthoDB" id="3532737at2"/>
<dbReference type="EMBL" id="LT629791">
    <property type="protein sequence ID" value="SDU42653.1"/>
    <property type="molecule type" value="Genomic_DNA"/>
</dbReference>
<evidence type="ECO:0000313" key="2">
    <source>
        <dbReference type="Proteomes" id="UP000182977"/>
    </source>
</evidence>
<evidence type="ECO:0000313" key="1">
    <source>
        <dbReference type="EMBL" id="SDU42653.1"/>
    </source>
</evidence>
<reference evidence="2" key="1">
    <citation type="submission" date="2016-10" db="EMBL/GenBank/DDBJ databases">
        <authorList>
            <person name="Varghese N."/>
            <person name="Submissions S."/>
        </authorList>
    </citation>
    <scope>NUCLEOTIDE SEQUENCE [LARGE SCALE GENOMIC DNA]</scope>
    <source>
        <strain evidence="2">DSM 45079</strain>
    </source>
</reference>
<accession>A0A1H2IEY0</accession>
<name>A0A1H2IEY0_9ACTN</name>
<proteinExistence type="predicted"/>
<organism evidence="1 2">
    <name type="scientific">Jiangella alkaliphila</name>
    <dbReference type="NCBI Taxonomy" id="419479"/>
    <lineage>
        <taxon>Bacteria</taxon>
        <taxon>Bacillati</taxon>
        <taxon>Actinomycetota</taxon>
        <taxon>Actinomycetes</taxon>
        <taxon>Jiangellales</taxon>
        <taxon>Jiangellaceae</taxon>
        <taxon>Jiangella</taxon>
    </lineage>
</organism>
<dbReference type="RefSeq" id="WP_046771225.1">
    <property type="nucleotide sequence ID" value="NZ_LBMC01000040.1"/>
</dbReference>
<protein>
    <submittedName>
        <fullName evidence="1">Uncharacterized protein</fullName>
    </submittedName>
</protein>